<evidence type="ECO:0000256" key="6">
    <source>
        <dbReference type="ARBA" id="ARBA00022989"/>
    </source>
</evidence>
<feature type="compositionally biased region" description="Low complexity" evidence="10">
    <location>
        <begin position="23"/>
        <end position="94"/>
    </location>
</feature>
<dbReference type="InterPro" id="IPR005578">
    <property type="entry name" value="Yif1_fam"/>
</dbReference>
<evidence type="ECO:0000256" key="8">
    <source>
        <dbReference type="ARBA" id="ARBA00023136"/>
    </source>
</evidence>
<dbReference type="GO" id="GO:0030134">
    <property type="term" value="C:COPII-coated ER to Golgi transport vesicle"/>
    <property type="evidence" value="ECO:0007669"/>
    <property type="project" value="TreeGrafter"/>
</dbReference>
<proteinExistence type="inferred from homology"/>
<evidence type="ECO:0000313" key="11">
    <source>
        <dbReference type="EMBL" id="CAJ1969312.1"/>
    </source>
</evidence>
<dbReference type="GO" id="GO:0005793">
    <property type="term" value="C:endoplasmic reticulum-Golgi intermediate compartment"/>
    <property type="evidence" value="ECO:0007669"/>
    <property type="project" value="UniProtKB-UniRule"/>
</dbReference>
<gene>
    <name evidence="11" type="ORF">CYCCA115_LOCUS23642</name>
</gene>
<keyword evidence="2 9" id="KW-0813">Transport</keyword>
<accession>A0AAD2JP95</accession>
<feature type="transmembrane region" description="Helical" evidence="9">
    <location>
        <begin position="317"/>
        <end position="334"/>
    </location>
</feature>
<keyword evidence="8 9" id="KW-0472">Membrane</keyword>
<sequence length="376" mass="41863">MYNNYNAGGANAGGGGGGFYSGNSNAGGFQQNNQYQNTTQQQQPQNNQFQNPNQWSAPQQQQQQQQQPMNQSYDQQSQYSQQPQQQQQQEQQQQHAPGGSFFGAPTQGGGSGFDMMKGMATQAALRGMTGGGLNQGDIIKVVDIGIARLIPGVDYTMQTLRTYYAVDNNYVRRKMQKVLFPFLSKNWKRQIISGGDNTYQQPGQPPIPTIYALPYSDENAPDLYIPVMSLITYSLLAALCYGTAGKFNPEVIADVTTKCFLTQILEVAIIRFGFYTMQVPIAFLDLISYTGYKYLGLTINMLFGLFLGFVLDYGMSGFYVTFLWTASAAFYFMLKTMTYCIPEQTAQDGPKRSFMVLGFAASQVATMWFVSQTKFL</sequence>
<keyword evidence="4 9" id="KW-0256">Endoplasmic reticulum</keyword>
<comment type="function">
    <text evidence="9">Has a role in transport between endoplasmic reticulum and Golgi.</text>
</comment>
<dbReference type="Proteomes" id="UP001295423">
    <property type="component" value="Unassembled WGS sequence"/>
</dbReference>
<evidence type="ECO:0000256" key="7">
    <source>
        <dbReference type="ARBA" id="ARBA00023034"/>
    </source>
</evidence>
<keyword evidence="12" id="KW-1185">Reference proteome</keyword>
<dbReference type="PANTHER" id="PTHR14083:SF0">
    <property type="entry name" value="YIP1D-INTERACTING FACTOR 1, ISOFORM C"/>
    <property type="match status" value="1"/>
</dbReference>
<dbReference type="EMBL" id="CAKOGP040002424">
    <property type="protein sequence ID" value="CAJ1969312.1"/>
    <property type="molecule type" value="Genomic_DNA"/>
</dbReference>
<feature type="transmembrane region" description="Helical" evidence="9">
    <location>
        <begin position="223"/>
        <end position="244"/>
    </location>
</feature>
<keyword evidence="3 9" id="KW-0812">Transmembrane</keyword>
<evidence type="ECO:0000256" key="9">
    <source>
        <dbReference type="RuleBase" id="RU368073"/>
    </source>
</evidence>
<evidence type="ECO:0000256" key="1">
    <source>
        <dbReference type="ARBA" id="ARBA00009727"/>
    </source>
</evidence>
<feature type="transmembrane region" description="Helical" evidence="9">
    <location>
        <begin position="264"/>
        <end position="287"/>
    </location>
</feature>
<dbReference type="GO" id="GO:0000139">
    <property type="term" value="C:Golgi membrane"/>
    <property type="evidence" value="ECO:0007669"/>
    <property type="project" value="UniProtKB-SubCell"/>
</dbReference>
<reference evidence="11" key="1">
    <citation type="submission" date="2023-08" db="EMBL/GenBank/DDBJ databases">
        <authorList>
            <person name="Audoor S."/>
            <person name="Bilcke G."/>
        </authorList>
    </citation>
    <scope>NUCLEOTIDE SEQUENCE</scope>
</reference>
<evidence type="ECO:0000256" key="4">
    <source>
        <dbReference type="ARBA" id="ARBA00022824"/>
    </source>
</evidence>
<evidence type="ECO:0000313" key="12">
    <source>
        <dbReference type="Proteomes" id="UP001295423"/>
    </source>
</evidence>
<protein>
    <recommendedName>
        <fullName evidence="9">Protein YIF1</fullName>
    </recommendedName>
</protein>
<organism evidence="11 12">
    <name type="scientific">Cylindrotheca closterium</name>
    <dbReference type="NCBI Taxonomy" id="2856"/>
    <lineage>
        <taxon>Eukaryota</taxon>
        <taxon>Sar</taxon>
        <taxon>Stramenopiles</taxon>
        <taxon>Ochrophyta</taxon>
        <taxon>Bacillariophyta</taxon>
        <taxon>Bacillariophyceae</taxon>
        <taxon>Bacillariophycidae</taxon>
        <taxon>Bacillariales</taxon>
        <taxon>Bacillariaceae</taxon>
        <taxon>Cylindrotheca</taxon>
    </lineage>
</organism>
<comment type="caution">
    <text evidence="11">The sequence shown here is derived from an EMBL/GenBank/DDBJ whole genome shotgun (WGS) entry which is preliminary data.</text>
</comment>
<dbReference type="GO" id="GO:0006888">
    <property type="term" value="P:endoplasmic reticulum to Golgi vesicle-mediated transport"/>
    <property type="evidence" value="ECO:0007669"/>
    <property type="project" value="UniProtKB-UniRule"/>
</dbReference>
<keyword evidence="6 9" id="KW-1133">Transmembrane helix</keyword>
<evidence type="ECO:0000256" key="2">
    <source>
        <dbReference type="ARBA" id="ARBA00022448"/>
    </source>
</evidence>
<keyword evidence="7 9" id="KW-0333">Golgi apparatus</keyword>
<evidence type="ECO:0000256" key="3">
    <source>
        <dbReference type="ARBA" id="ARBA00022692"/>
    </source>
</evidence>
<dbReference type="PANTHER" id="PTHR14083">
    <property type="entry name" value="YIP1 INTERACTING FACTOR HOMOLOG YIF1 PROTEIN"/>
    <property type="match status" value="1"/>
</dbReference>
<keyword evidence="5 9" id="KW-0653">Protein transport</keyword>
<name>A0AAD2JP95_9STRA</name>
<evidence type="ECO:0000256" key="10">
    <source>
        <dbReference type="SAM" id="MobiDB-lite"/>
    </source>
</evidence>
<dbReference type="Pfam" id="PF03878">
    <property type="entry name" value="YIF1"/>
    <property type="match status" value="1"/>
</dbReference>
<dbReference type="AlphaFoldDB" id="A0AAD2JP95"/>
<feature type="transmembrane region" description="Helical" evidence="9">
    <location>
        <begin position="354"/>
        <end position="371"/>
    </location>
</feature>
<comment type="subcellular location">
    <subcellularLocation>
        <location evidence="9">Endoplasmic reticulum membrane</location>
        <topology evidence="9">Multi-pass membrane protein</topology>
    </subcellularLocation>
    <subcellularLocation>
        <location evidence="9">Golgi apparatus membrane</location>
        <topology evidence="9">Multi-pass membrane protein</topology>
    </subcellularLocation>
</comment>
<feature type="region of interest" description="Disordered" evidence="10">
    <location>
        <begin position="23"/>
        <end position="115"/>
    </location>
</feature>
<comment type="similarity">
    <text evidence="1 9">Belongs to the YIF1 family.</text>
</comment>
<evidence type="ECO:0000256" key="5">
    <source>
        <dbReference type="ARBA" id="ARBA00022927"/>
    </source>
</evidence>
<dbReference type="GO" id="GO:0005789">
    <property type="term" value="C:endoplasmic reticulum membrane"/>
    <property type="evidence" value="ECO:0007669"/>
    <property type="project" value="UniProtKB-SubCell"/>
</dbReference>
<dbReference type="GO" id="GO:0015031">
    <property type="term" value="P:protein transport"/>
    <property type="evidence" value="ECO:0007669"/>
    <property type="project" value="UniProtKB-KW"/>
</dbReference>
<feature type="transmembrane region" description="Helical" evidence="9">
    <location>
        <begin position="294"/>
        <end position="311"/>
    </location>
</feature>